<dbReference type="EMBL" id="JAACJM010000096">
    <property type="protein sequence ID" value="KAF5347208.1"/>
    <property type="molecule type" value="Genomic_DNA"/>
</dbReference>
<keyword evidence="2" id="KW-1185">Reference proteome</keyword>
<comment type="caution">
    <text evidence="1">The sequence shown here is derived from an EMBL/GenBank/DDBJ whole genome shotgun (WGS) entry which is preliminary data.</text>
</comment>
<evidence type="ECO:0000313" key="2">
    <source>
        <dbReference type="Proteomes" id="UP000559256"/>
    </source>
</evidence>
<dbReference type="Proteomes" id="UP000559256">
    <property type="component" value="Unassembled WGS sequence"/>
</dbReference>
<accession>A0A8H5CTA0</accession>
<gene>
    <name evidence="1" type="ORF">D9758_011049</name>
</gene>
<reference evidence="1 2" key="1">
    <citation type="journal article" date="2020" name="ISME J.">
        <title>Uncovering the hidden diversity of litter-decomposition mechanisms in mushroom-forming fungi.</title>
        <authorList>
            <person name="Floudas D."/>
            <person name="Bentzer J."/>
            <person name="Ahren D."/>
            <person name="Johansson T."/>
            <person name="Persson P."/>
            <person name="Tunlid A."/>
        </authorList>
    </citation>
    <scope>NUCLEOTIDE SEQUENCE [LARGE SCALE GENOMIC DNA]</scope>
    <source>
        <strain evidence="1 2">CBS 291.85</strain>
    </source>
</reference>
<evidence type="ECO:0000313" key="1">
    <source>
        <dbReference type="EMBL" id="KAF5347208.1"/>
    </source>
</evidence>
<organism evidence="1 2">
    <name type="scientific">Tetrapyrgos nigripes</name>
    <dbReference type="NCBI Taxonomy" id="182062"/>
    <lineage>
        <taxon>Eukaryota</taxon>
        <taxon>Fungi</taxon>
        <taxon>Dikarya</taxon>
        <taxon>Basidiomycota</taxon>
        <taxon>Agaricomycotina</taxon>
        <taxon>Agaricomycetes</taxon>
        <taxon>Agaricomycetidae</taxon>
        <taxon>Agaricales</taxon>
        <taxon>Marasmiineae</taxon>
        <taxon>Marasmiaceae</taxon>
        <taxon>Tetrapyrgos</taxon>
    </lineage>
</organism>
<name>A0A8H5CTA0_9AGAR</name>
<dbReference type="AlphaFoldDB" id="A0A8H5CTA0"/>
<proteinExistence type="predicted"/>
<sequence length="89" mass="10174">MQYIINKIIQPPTVRLKRFSIRLDSPHTPNYATADALLAKLYMAKADSLEEMDVHFDEKSNEKVLRISLPPRLVALVMWSGSYAIKARS</sequence>
<protein>
    <submittedName>
        <fullName evidence="1">Uncharacterized protein</fullName>
    </submittedName>
</protein>